<evidence type="ECO:0000256" key="6">
    <source>
        <dbReference type="PROSITE-ProRule" id="PRU10141"/>
    </source>
</evidence>
<dbReference type="EMBL" id="FR824129">
    <property type="protein sequence ID" value="CCA20015.1"/>
    <property type="molecule type" value="Genomic_DNA"/>
</dbReference>
<dbReference type="SMART" id="SM00220">
    <property type="entry name" value="S_TKc"/>
    <property type="match status" value="1"/>
</dbReference>
<accession>F0WFN3</accession>
<dbReference type="Gene3D" id="1.10.167.10">
    <property type="entry name" value="Regulator of G-protein Signalling 4, domain 2"/>
    <property type="match status" value="1"/>
</dbReference>
<dbReference type="SUPFAM" id="SSF56112">
    <property type="entry name" value="Protein kinase-like (PK-like)"/>
    <property type="match status" value="1"/>
</dbReference>
<dbReference type="PROSITE" id="PS51285">
    <property type="entry name" value="AGC_KINASE_CTER"/>
    <property type="match status" value="1"/>
</dbReference>
<dbReference type="SUPFAM" id="SSF48097">
    <property type="entry name" value="Regulator of G-protein signaling, RGS"/>
    <property type="match status" value="1"/>
</dbReference>
<dbReference type="PANTHER" id="PTHR24355">
    <property type="entry name" value="G PROTEIN-COUPLED RECEPTOR KINASE/RIBOSOMAL PROTEIN S6 KINASE"/>
    <property type="match status" value="1"/>
</dbReference>
<dbReference type="InterPro" id="IPR044926">
    <property type="entry name" value="RGS_subdomain_2"/>
</dbReference>
<dbReference type="Gene3D" id="3.30.200.20">
    <property type="entry name" value="Phosphorylase Kinase, domain 1"/>
    <property type="match status" value="1"/>
</dbReference>
<keyword evidence="1" id="KW-0723">Serine/threonine-protein kinase</keyword>
<dbReference type="GO" id="GO:0005524">
    <property type="term" value="F:ATP binding"/>
    <property type="evidence" value="ECO:0007669"/>
    <property type="project" value="UniProtKB-UniRule"/>
</dbReference>
<proteinExistence type="predicted"/>
<dbReference type="PROSITE" id="PS50132">
    <property type="entry name" value="RGS"/>
    <property type="match status" value="1"/>
</dbReference>
<keyword evidence="3 6" id="KW-0547">Nucleotide-binding</keyword>
<keyword evidence="5 6" id="KW-0067">ATP-binding</keyword>
<dbReference type="PROSITE" id="PS00107">
    <property type="entry name" value="PROTEIN_KINASE_ATP"/>
    <property type="match status" value="1"/>
</dbReference>
<dbReference type="InterPro" id="IPR011009">
    <property type="entry name" value="Kinase-like_dom_sf"/>
</dbReference>
<gene>
    <name evidence="10" type="primary">AlNc14C84G5417</name>
    <name evidence="10" type="ORF">ALNC14_061580</name>
</gene>
<dbReference type="InterPro" id="IPR016137">
    <property type="entry name" value="RGS"/>
</dbReference>
<evidence type="ECO:0000313" key="10">
    <source>
        <dbReference type="EMBL" id="CCA20015.1"/>
    </source>
</evidence>
<feature type="domain" description="RGS" evidence="8">
    <location>
        <begin position="56"/>
        <end position="180"/>
    </location>
</feature>
<feature type="binding site" evidence="6">
    <location>
        <position position="224"/>
    </location>
    <ligand>
        <name>ATP</name>
        <dbReference type="ChEBI" id="CHEBI:30616"/>
    </ligand>
</feature>
<dbReference type="Pfam" id="PF00615">
    <property type="entry name" value="RGS"/>
    <property type="match status" value="1"/>
</dbReference>
<evidence type="ECO:0000256" key="4">
    <source>
        <dbReference type="ARBA" id="ARBA00022777"/>
    </source>
</evidence>
<evidence type="ECO:0000256" key="1">
    <source>
        <dbReference type="ARBA" id="ARBA00022527"/>
    </source>
</evidence>
<evidence type="ECO:0000259" key="9">
    <source>
        <dbReference type="PROSITE" id="PS51285"/>
    </source>
</evidence>
<keyword evidence="2" id="KW-0808">Transferase</keyword>
<evidence type="ECO:0000259" key="8">
    <source>
        <dbReference type="PROSITE" id="PS50132"/>
    </source>
</evidence>
<sequence>MGAGASLDRSTRNRTVLKSLVHFNSANSQPAPLIAAKTQWRLTTRNSVDVKSNEQELLAVVSDPVGQKHLGAYAKKILTSETFFCWVEINDFRDAPSLGYRKSLAKLIHKKYIKSGSPMALGSLPSDVVAHYENHIKAMETNESIVTPDLFDLLMKYVLSDMYQSTFVRFKASAEYDLYRKEVKETYNRVTVDDFEYLELLGSGGFGRVVHARKKSTGKHYAMKVQLKAGLLDEYQDQLAQITSEKDILQACHNPFVLDMHYSFQTPAHAIIVSELVRGGDLGSALASSRESHLSEDRVRLYAAEIGLALNHMHELGLIYRDLKPVNVLLGEDGHIVLADMGLAAGFDTCLLKVNEDGTRVTPATPKLTRRKTTVGTKGYMAPEIIAGKLVKRSQRPGYTFAIDYWSLGVTIYELLTGYQPFGVHSSQYVLQQVAQEDMFRMSPRTQHQLELQKMAQGTNYPSHLSRVVQEFLQQLLEVNPDQRLGCSPDHGFAEFMGHPFFDSIDWEKLMVKHIDPTYRPALPPLTDKKIYNSYQQMMGQFDARDKDYIRHDWYKTPPSDMQKHFDSWDYISSHTLRAELGIANELDATNIPYKVLQLTGEDAKRQIKSSGPNSSRPQ</sequence>
<feature type="domain" description="Protein kinase" evidence="7">
    <location>
        <begin position="195"/>
        <end position="502"/>
    </location>
</feature>
<evidence type="ECO:0000256" key="3">
    <source>
        <dbReference type="ARBA" id="ARBA00022741"/>
    </source>
</evidence>
<dbReference type="PANTHER" id="PTHR24355:SF1">
    <property type="entry name" value="RIBOSOMAL PROTEIN S6 KINASE-RELATED PROTEIN"/>
    <property type="match status" value="1"/>
</dbReference>
<evidence type="ECO:0000259" key="7">
    <source>
        <dbReference type="PROSITE" id="PS50011"/>
    </source>
</evidence>
<dbReference type="InterPro" id="IPR036305">
    <property type="entry name" value="RGS_sf"/>
</dbReference>
<dbReference type="SMART" id="SM00315">
    <property type="entry name" value="RGS"/>
    <property type="match status" value="1"/>
</dbReference>
<reference evidence="10" key="1">
    <citation type="journal article" date="2011" name="PLoS Biol.">
        <title>Gene gain and loss during evolution of obligate parasitism in the white rust pathogen of Arabidopsis thaliana.</title>
        <authorList>
            <person name="Kemen E."/>
            <person name="Gardiner A."/>
            <person name="Schultz-Larsen T."/>
            <person name="Kemen A.C."/>
            <person name="Balmuth A.L."/>
            <person name="Robert-Seilaniantz A."/>
            <person name="Bailey K."/>
            <person name="Holub E."/>
            <person name="Studholme D.J."/>
            <person name="Maclean D."/>
            <person name="Jones J.D."/>
        </authorList>
    </citation>
    <scope>NUCLEOTIDE SEQUENCE</scope>
</reference>
<dbReference type="HOGENOM" id="CLU_035955_0_0_1"/>
<dbReference type="InterPro" id="IPR045270">
    <property type="entry name" value="STKc_AGC"/>
</dbReference>
<dbReference type="PROSITE" id="PS00108">
    <property type="entry name" value="PROTEIN_KINASE_ST"/>
    <property type="match status" value="1"/>
</dbReference>
<dbReference type="InterPro" id="IPR000719">
    <property type="entry name" value="Prot_kinase_dom"/>
</dbReference>
<reference evidence="10" key="2">
    <citation type="submission" date="2011-02" db="EMBL/GenBank/DDBJ databases">
        <authorList>
            <person name="MacLean D."/>
        </authorList>
    </citation>
    <scope>NUCLEOTIDE SEQUENCE</scope>
</reference>
<dbReference type="PROSITE" id="PS50011">
    <property type="entry name" value="PROTEIN_KINASE_DOM"/>
    <property type="match status" value="1"/>
</dbReference>
<keyword evidence="4 10" id="KW-0418">Kinase</keyword>
<dbReference type="InterPro" id="IPR008271">
    <property type="entry name" value="Ser/Thr_kinase_AS"/>
</dbReference>
<dbReference type="InterPro" id="IPR000961">
    <property type="entry name" value="AGC-kinase_C"/>
</dbReference>
<dbReference type="Pfam" id="PF00069">
    <property type="entry name" value="Pkinase"/>
    <property type="match status" value="1"/>
</dbReference>
<dbReference type="GO" id="GO:0004674">
    <property type="term" value="F:protein serine/threonine kinase activity"/>
    <property type="evidence" value="ECO:0007669"/>
    <property type="project" value="UniProtKB-KW"/>
</dbReference>
<dbReference type="Gene3D" id="1.10.510.10">
    <property type="entry name" value="Transferase(Phosphotransferase) domain 1"/>
    <property type="match status" value="1"/>
</dbReference>
<dbReference type="InterPro" id="IPR017441">
    <property type="entry name" value="Protein_kinase_ATP_BS"/>
</dbReference>
<dbReference type="CDD" id="cd05123">
    <property type="entry name" value="STKc_AGC"/>
    <property type="match status" value="1"/>
</dbReference>
<evidence type="ECO:0000256" key="5">
    <source>
        <dbReference type="ARBA" id="ARBA00022840"/>
    </source>
</evidence>
<protein>
    <submittedName>
        <fullName evidence="10">Protein kinase putative</fullName>
    </submittedName>
</protein>
<organism evidence="10">
    <name type="scientific">Albugo laibachii Nc14</name>
    <dbReference type="NCBI Taxonomy" id="890382"/>
    <lineage>
        <taxon>Eukaryota</taxon>
        <taxon>Sar</taxon>
        <taxon>Stramenopiles</taxon>
        <taxon>Oomycota</taxon>
        <taxon>Peronosporomycetes</taxon>
        <taxon>Albuginales</taxon>
        <taxon>Albuginaceae</taxon>
        <taxon>Albugo</taxon>
    </lineage>
</organism>
<dbReference type="AlphaFoldDB" id="F0WFN3"/>
<feature type="domain" description="AGC-kinase C-terminal" evidence="9">
    <location>
        <begin position="503"/>
        <end position="581"/>
    </location>
</feature>
<name>F0WFN3_9STRA</name>
<evidence type="ECO:0000256" key="2">
    <source>
        <dbReference type="ARBA" id="ARBA00022679"/>
    </source>
</evidence>